<dbReference type="SUPFAM" id="SSF52972">
    <property type="entry name" value="ITPase-like"/>
    <property type="match status" value="1"/>
</dbReference>
<dbReference type="NCBIfam" id="TIGR00172">
    <property type="entry name" value="maf"/>
    <property type="match status" value="1"/>
</dbReference>
<dbReference type="CDD" id="cd00555">
    <property type="entry name" value="Maf"/>
    <property type="match status" value="1"/>
</dbReference>
<evidence type="ECO:0008006" key="4">
    <source>
        <dbReference type="Google" id="ProtNLM"/>
    </source>
</evidence>
<reference evidence="3" key="1">
    <citation type="journal article" date="2015" name="Nature">
        <title>Complex archaea that bridge the gap between prokaryotes and eukaryotes.</title>
        <authorList>
            <person name="Spang A."/>
            <person name="Saw J.H."/>
            <person name="Jorgensen S.L."/>
            <person name="Zaremba-Niedzwiedzka K."/>
            <person name="Martijn J."/>
            <person name="Lind A.E."/>
            <person name="van Eijk R."/>
            <person name="Schleper C."/>
            <person name="Guy L."/>
            <person name="Ettema T.J."/>
        </authorList>
    </citation>
    <scope>NUCLEOTIDE SEQUENCE</scope>
</reference>
<accession>A0A0F9WG88</accession>
<gene>
    <name evidence="3" type="ORF">LCGC14_0284010</name>
</gene>
<organism evidence="3">
    <name type="scientific">marine sediment metagenome</name>
    <dbReference type="NCBI Taxonomy" id="412755"/>
    <lineage>
        <taxon>unclassified sequences</taxon>
        <taxon>metagenomes</taxon>
        <taxon>ecological metagenomes</taxon>
    </lineage>
</organism>
<dbReference type="PIRSF" id="PIRSF006305">
    <property type="entry name" value="Maf"/>
    <property type="match status" value="1"/>
</dbReference>
<name>A0A0F9WG88_9ZZZZ</name>
<sequence length="196" mass="21283">MLETNTTSVVLASSSPRRQALLREAGIPFRAMTPPLHEPPATSPPLSPTGYAEALSYFKARTVADRCPPDACVLGADTIVVLNGRIMGKAADADEARQMLRTLSQNPHQVITGVCLIRGRRRLIASEATTVRMRPMTEEEIDAYVASGEWVDKAGAYAIQETADRYVVAVEGSFTNVVGLPIELVRRMLVEMLSDA</sequence>
<evidence type="ECO:0000256" key="1">
    <source>
        <dbReference type="ARBA" id="ARBA00001968"/>
    </source>
</evidence>
<dbReference type="InterPro" id="IPR029001">
    <property type="entry name" value="ITPase-like_fam"/>
</dbReference>
<dbReference type="GO" id="GO:0047429">
    <property type="term" value="F:nucleoside triphosphate diphosphatase activity"/>
    <property type="evidence" value="ECO:0007669"/>
    <property type="project" value="InterPro"/>
</dbReference>
<comment type="cofactor">
    <cofactor evidence="1">
        <name>a divalent metal cation</name>
        <dbReference type="ChEBI" id="CHEBI:60240"/>
    </cofactor>
</comment>
<evidence type="ECO:0000313" key="3">
    <source>
        <dbReference type="EMBL" id="KKN84876.1"/>
    </source>
</evidence>
<dbReference type="InterPro" id="IPR003697">
    <property type="entry name" value="Maf-like"/>
</dbReference>
<evidence type="ECO:0000256" key="2">
    <source>
        <dbReference type="ARBA" id="ARBA00022801"/>
    </source>
</evidence>
<proteinExistence type="inferred from homology"/>
<dbReference type="PANTHER" id="PTHR43213">
    <property type="entry name" value="BIFUNCTIONAL DTTP/UTP PYROPHOSPHATASE/METHYLTRANSFERASE PROTEIN-RELATED"/>
    <property type="match status" value="1"/>
</dbReference>
<dbReference type="EMBL" id="LAZR01000165">
    <property type="protein sequence ID" value="KKN84876.1"/>
    <property type="molecule type" value="Genomic_DNA"/>
</dbReference>
<dbReference type="AlphaFoldDB" id="A0A0F9WG88"/>
<protein>
    <recommendedName>
        <fullName evidence="4">Septum formation protein Maf</fullName>
    </recommendedName>
</protein>
<dbReference type="PANTHER" id="PTHR43213:SF5">
    <property type="entry name" value="BIFUNCTIONAL DTTP_UTP PYROPHOSPHATASE_METHYLTRANSFERASE PROTEIN-RELATED"/>
    <property type="match status" value="1"/>
</dbReference>
<dbReference type="Gene3D" id="3.90.950.10">
    <property type="match status" value="1"/>
</dbReference>
<dbReference type="Pfam" id="PF02545">
    <property type="entry name" value="Maf"/>
    <property type="match status" value="1"/>
</dbReference>
<keyword evidence="2" id="KW-0378">Hydrolase</keyword>
<comment type="caution">
    <text evidence="3">The sequence shown here is derived from an EMBL/GenBank/DDBJ whole genome shotgun (WGS) entry which is preliminary data.</text>
</comment>
<dbReference type="HAMAP" id="MF_00528">
    <property type="entry name" value="Maf"/>
    <property type="match status" value="1"/>
</dbReference>